<dbReference type="EMBL" id="BLLF01004297">
    <property type="protein sequence ID" value="GFH29338.1"/>
    <property type="molecule type" value="Genomic_DNA"/>
</dbReference>
<name>A0A6A0A9Q1_HAELA</name>
<keyword evidence="2" id="KW-1185">Reference proteome</keyword>
<proteinExistence type="predicted"/>
<evidence type="ECO:0000313" key="1">
    <source>
        <dbReference type="EMBL" id="GFH29338.1"/>
    </source>
</evidence>
<gene>
    <name evidence="1" type="ORF">HaLaN_27980</name>
</gene>
<organism evidence="1 2">
    <name type="scientific">Haematococcus lacustris</name>
    <name type="common">Green alga</name>
    <name type="synonym">Haematococcus pluvialis</name>
    <dbReference type="NCBI Taxonomy" id="44745"/>
    <lineage>
        <taxon>Eukaryota</taxon>
        <taxon>Viridiplantae</taxon>
        <taxon>Chlorophyta</taxon>
        <taxon>core chlorophytes</taxon>
        <taxon>Chlorophyceae</taxon>
        <taxon>CS clade</taxon>
        <taxon>Chlamydomonadales</taxon>
        <taxon>Haematococcaceae</taxon>
        <taxon>Haematococcus</taxon>
    </lineage>
</organism>
<comment type="caution">
    <text evidence="1">The sequence shown here is derived from an EMBL/GenBank/DDBJ whole genome shotgun (WGS) entry which is preliminary data.</text>
</comment>
<dbReference type="AlphaFoldDB" id="A0A6A0A9Q1"/>
<sequence length="127" mass="14664">MYLQLIRGLPPRRRSPQPSEAVEDVLAFYPGLHDRLKAVPRYEHDTNTVDDVGTKLETNFANSLIELFLRRVEQGVALAGARVIAGSHEHQRRLWLYPVRSMATRSRIQGLMCSTSNVIKRRFYDRD</sequence>
<feature type="non-terminal residue" evidence="1">
    <location>
        <position position="127"/>
    </location>
</feature>
<evidence type="ECO:0000313" key="2">
    <source>
        <dbReference type="Proteomes" id="UP000485058"/>
    </source>
</evidence>
<reference evidence="1 2" key="1">
    <citation type="submission" date="2020-02" db="EMBL/GenBank/DDBJ databases">
        <title>Draft genome sequence of Haematococcus lacustris strain NIES-144.</title>
        <authorList>
            <person name="Morimoto D."/>
            <person name="Nakagawa S."/>
            <person name="Yoshida T."/>
            <person name="Sawayama S."/>
        </authorList>
    </citation>
    <scope>NUCLEOTIDE SEQUENCE [LARGE SCALE GENOMIC DNA]</scope>
    <source>
        <strain evidence="1 2">NIES-144</strain>
    </source>
</reference>
<protein>
    <submittedName>
        <fullName evidence="1">Uncharacterized protein</fullName>
    </submittedName>
</protein>
<dbReference type="Proteomes" id="UP000485058">
    <property type="component" value="Unassembled WGS sequence"/>
</dbReference>
<accession>A0A6A0A9Q1</accession>